<name>A0ABW6R1Z7_9NOCA</name>
<feature type="domain" description="Thioesterase" evidence="4">
    <location>
        <begin position="2"/>
        <end position="225"/>
    </location>
</feature>
<dbReference type="Gene3D" id="3.40.50.1820">
    <property type="entry name" value="alpha/beta hydrolase"/>
    <property type="match status" value="1"/>
</dbReference>
<evidence type="ECO:0000259" key="4">
    <source>
        <dbReference type="Pfam" id="PF00975"/>
    </source>
</evidence>
<dbReference type="PANTHER" id="PTHR11487">
    <property type="entry name" value="THIOESTERASE"/>
    <property type="match status" value="1"/>
</dbReference>
<proteinExistence type="inferred from homology"/>
<dbReference type="RefSeq" id="WP_387722927.1">
    <property type="nucleotide sequence ID" value="NZ_JBIAPI010000009.1"/>
</dbReference>
<dbReference type="InterPro" id="IPR012223">
    <property type="entry name" value="TEII"/>
</dbReference>
<dbReference type="Proteomes" id="UP001601948">
    <property type="component" value="Unassembled WGS sequence"/>
</dbReference>
<dbReference type="SUPFAM" id="SSF53474">
    <property type="entry name" value="alpha/beta-Hydrolases"/>
    <property type="match status" value="1"/>
</dbReference>
<evidence type="ECO:0000313" key="6">
    <source>
        <dbReference type="Proteomes" id="UP001601948"/>
    </source>
</evidence>
<evidence type="ECO:0000256" key="2">
    <source>
        <dbReference type="ARBA" id="ARBA00015007"/>
    </source>
</evidence>
<dbReference type="InterPro" id="IPR029058">
    <property type="entry name" value="AB_hydrolase_fold"/>
</dbReference>
<organism evidence="5 6">
    <name type="scientific">Nocardia suismassiliense</name>
    <dbReference type="NCBI Taxonomy" id="2077092"/>
    <lineage>
        <taxon>Bacteria</taxon>
        <taxon>Bacillati</taxon>
        <taxon>Actinomycetota</taxon>
        <taxon>Actinomycetes</taxon>
        <taxon>Mycobacteriales</taxon>
        <taxon>Nocardiaceae</taxon>
        <taxon>Nocardia</taxon>
    </lineage>
</organism>
<dbReference type="PANTHER" id="PTHR11487:SF0">
    <property type="entry name" value="S-ACYL FATTY ACID SYNTHASE THIOESTERASE, MEDIUM CHAIN"/>
    <property type="match status" value="1"/>
</dbReference>
<protein>
    <recommendedName>
        <fullName evidence="2">Thioesterase TesA</fullName>
    </recommendedName>
</protein>
<keyword evidence="6" id="KW-1185">Reference proteome</keyword>
<gene>
    <name evidence="5" type="ORF">ACFYV7_30295</name>
</gene>
<dbReference type="EMBL" id="JBIAPI010000009">
    <property type="protein sequence ID" value="MFF3227122.1"/>
    <property type="molecule type" value="Genomic_DNA"/>
</dbReference>
<comment type="similarity">
    <text evidence="1">Belongs to the thioesterase family.</text>
</comment>
<reference evidence="5 6" key="1">
    <citation type="submission" date="2024-10" db="EMBL/GenBank/DDBJ databases">
        <title>The Natural Products Discovery Center: Release of the First 8490 Sequenced Strains for Exploring Actinobacteria Biosynthetic Diversity.</title>
        <authorList>
            <person name="Kalkreuter E."/>
            <person name="Kautsar S.A."/>
            <person name="Yang D."/>
            <person name="Bader C.D."/>
            <person name="Teijaro C.N."/>
            <person name="Fluegel L."/>
            <person name="Davis C.M."/>
            <person name="Simpson J.R."/>
            <person name="Lauterbach L."/>
            <person name="Steele A.D."/>
            <person name="Gui C."/>
            <person name="Meng S."/>
            <person name="Li G."/>
            <person name="Viehrig K."/>
            <person name="Ye F."/>
            <person name="Su P."/>
            <person name="Kiefer A.F."/>
            <person name="Nichols A."/>
            <person name="Cepeda A.J."/>
            <person name="Yan W."/>
            <person name="Fan B."/>
            <person name="Jiang Y."/>
            <person name="Adhikari A."/>
            <person name="Zheng C.-J."/>
            <person name="Schuster L."/>
            <person name="Cowan T.M."/>
            <person name="Smanski M.J."/>
            <person name="Chevrette M.G."/>
            <person name="De Carvalho L.P.S."/>
            <person name="Shen B."/>
        </authorList>
    </citation>
    <scope>NUCLEOTIDE SEQUENCE [LARGE SCALE GENOMIC DNA]</scope>
    <source>
        <strain evidence="5 6">NPDC003040</strain>
    </source>
</reference>
<dbReference type="InterPro" id="IPR001031">
    <property type="entry name" value="Thioesterase"/>
</dbReference>
<accession>A0ABW6R1Z7</accession>
<evidence type="ECO:0000256" key="3">
    <source>
        <dbReference type="ARBA" id="ARBA00024293"/>
    </source>
</evidence>
<sequence length="232" mass="25303">MRIFCFPHAGGGSLAYRGWRHPTAALDVIPVVLPGREALREHRMPTRMTEVIDYLVGALGPRLVGDYAFFGHSFGAGVAYELTRRLHEQGTRLPRLLAVSGRRAPNRSPIWPPVHTASDETFLKYLVGLGGIPSEVVENPALLQAFLPSLRADFAVHETYVAPANPSLPLPVSAFTGAQDPAVSVADVLAWRDITTNSFRARVFPGGHFYLREHGAAILSAIHDDLEGPTPR</sequence>
<comment type="catalytic activity">
    <reaction evidence="3">
        <text>a fatty acyl-CoA + H2O = a fatty acid + CoA + H(+)</text>
        <dbReference type="Rhea" id="RHEA:16781"/>
        <dbReference type="ChEBI" id="CHEBI:15377"/>
        <dbReference type="ChEBI" id="CHEBI:15378"/>
        <dbReference type="ChEBI" id="CHEBI:28868"/>
        <dbReference type="ChEBI" id="CHEBI:57287"/>
        <dbReference type="ChEBI" id="CHEBI:77636"/>
    </reaction>
</comment>
<evidence type="ECO:0000313" key="5">
    <source>
        <dbReference type="EMBL" id="MFF3227122.1"/>
    </source>
</evidence>
<evidence type="ECO:0000256" key="1">
    <source>
        <dbReference type="ARBA" id="ARBA00007169"/>
    </source>
</evidence>
<dbReference type="Pfam" id="PF00975">
    <property type="entry name" value="Thioesterase"/>
    <property type="match status" value="1"/>
</dbReference>
<comment type="caution">
    <text evidence="5">The sequence shown here is derived from an EMBL/GenBank/DDBJ whole genome shotgun (WGS) entry which is preliminary data.</text>
</comment>